<evidence type="ECO:0000313" key="1">
    <source>
        <dbReference type="EMBL" id="CAD9673297.1"/>
    </source>
</evidence>
<sequence length="524" mass="56749">MRISKFILTATLTIVRNGFGQQAACPKTCVPPSGPKAPNTDATSGILGVITGILTCMQGVPAYSVAGYFGAGIMDMVKPGSQQSAWDVYQMEKYIQQSTDYTICSLTNLIGETFGKYMENARLEDFNNALAGDMDAYRSACHQRACLNLTNVPGNQRNFRGDGNPKTCCDSTGLDSGTCKHASAKDIARGNVSCHGGTGVCGTDHKCYKCYDFEQARADTRAILATYLNKDSFNFGKQLADYSGYDAMLAMAKSTTFFLSILSELVLLGDGKSDPLDMMISITQLSLRYIQPRMAKILDPKNIEQMVTNASTFTSIALDQHQEDTVVCSRLLGARKSRSLFPICVRKDNGCTVHMSCAQPELCTGDKPILQAKYACKAYPVSTPSDWAAGVAALNLHSTSTGTSTCASPLVNAVNTWNGHAAGFKGLLQPIIAQVTGELNGQFSGLKGIVDNLTGMQKASSSEITKLLGLYEKNHYYPRGTCQDKAAGSAGRRLIDDKFANISADEFKRLFADTLQRWEHDLKF</sequence>
<name>A0A7S2RL78_9STRA</name>
<gene>
    <name evidence="1" type="ORF">QSP1433_LOCUS4263</name>
</gene>
<reference evidence="1" key="1">
    <citation type="submission" date="2021-01" db="EMBL/GenBank/DDBJ databases">
        <authorList>
            <person name="Corre E."/>
            <person name="Pelletier E."/>
            <person name="Niang G."/>
            <person name="Scheremetjew M."/>
            <person name="Finn R."/>
            <person name="Kale V."/>
            <person name="Holt S."/>
            <person name="Cochrane G."/>
            <person name="Meng A."/>
            <person name="Brown T."/>
            <person name="Cohen L."/>
        </authorList>
    </citation>
    <scope>NUCLEOTIDE SEQUENCE</scope>
    <source>
        <strain evidence="1">NY070348D</strain>
    </source>
</reference>
<accession>A0A7S2RL78</accession>
<dbReference type="AlphaFoldDB" id="A0A7S2RL78"/>
<protein>
    <submittedName>
        <fullName evidence="1">Uncharacterized protein</fullName>
    </submittedName>
</protein>
<organism evidence="1">
    <name type="scientific">Mucochytrium quahogii</name>
    <dbReference type="NCBI Taxonomy" id="96639"/>
    <lineage>
        <taxon>Eukaryota</taxon>
        <taxon>Sar</taxon>
        <taxon>Stramenopiles</taxon>
        <taxon>Bigyra</taxon>
        <taxon>Labyrinthulomycetes</taxon>
        <taxon>Thraustochytrida</taxon>
        <taxon>Thraustochytriidae</taxon>
        <taxon>Mucochytrium</taxon>
    </lineage>
</organism>
<proteinExistence type="predicted"/>
<dbReference type="EMBL" id="HBHK01006988">
    <property type="protein sequence ID" value="CAD9673297.1"/>
    <property type="molecule type" value="Transcribed_RNA"/>
</dbReference>